<keyword evidence="9 11" id="KW-0299">Galactose metabolism</keyword>
<keyword evidence="5 11" id="KW-0547">Nucleotide-binding</keyword>
<feature type="binding site" evidence="11">
    <location>
        <begin position="50"/>
        <end position="53"/>
    </location>
    <ligand>
        <name>substrate</name>
    </ligand>
</feature>
<keyword evidence="3 11" id="KW-0808">Transferase</keyword>
<dbReference type="InterPro" id="IPR019539">
    <property type="entry name" value="GalKase_N"/>
</dbReference>
<keyword evidence="8 11" id="KW-0460">Magnesium</keyword>
<evidence type="ECO:0000256" key="7">
    <source>
        <dbReference type="ARBA" id="ARBA00022840"/>
    </source>
</evidence>
<feature type="binding site" evidence="11">
    <location>
        <position position="147"/>
    </location>
    <ligand>
        <name>Mg(2+)</name>
        <dbReference type="ChEBI" id="CHEBI:18420"/>
    </ligand>
</feature>
<proteinExistence type="inferred from homology"/>
<dbReference type="PANTHER" id="PTHR10457:SF7">
    <property type="entry name" value="GALACTOKINASE-RELATED"/>
    <property type="match status" value="1"/>
</dbReference>
<evidence type="ECO:0000256" key="5">
    <source>
        <dbReference type="ARBA" id="ARBA00022741"/>
    </source>
</evidence>
<evidence type="ECO:0000256" key="9">
    <source>
        <dbReference type="ARBA" id="ARBA00023144"/>
    </source>
</evidence>
<dbReference type="InterPro" id="IPR019741">
    <property type="entry name" value="Galactokinase_CS"/>
</dbReference>
<dbReference type="Gene3D" id="3.30.230.10">
    <property type="match status" value="1"/>
</dbReference>
<evidence type="ECO:0000259" key="14">
    <source>
        <dbReference type="Pfam" id="PF08544"/>
    </source>
</evidence>
<dbReference type="InterPro" id="IPR036554">
    <property type="entry name" value="GHMP_kinase_C_sf"/>
</dbReference>
<dbReference type="InterPro" id="IPR006206">
    <property type="entry name" value="Mevalonate/galactokinase"/>
</dbReference>
<evidence type="ECO:0000256" key="12">
    <source>
        <dbReference type="NCBIfam" id="TIGR00131"/>
    </source>
</evidence>
<evidence type="ECO:0000313" key="17">
    <source>
        <dbReference type="Proteomes" id="UP001374803"/>
    </source>
</evidence>
<comment type="similarity">
    <text evidence="1 11">Belongs to the GHMP kinase family. GalK subfamily.</text>
</comment>
<dbReference type="InterPro" id="IPR013750">
    <property type="entry name" value="GHMP_kinase_C_dom"/>
</dbReference>
<name>A0ABZ2LH84_9BACT</name>
<keyword evidence="6 11" id="KW-0418">Kinase</keyword>
<dbReference type="PIRSF" id="PIRSF000530">
    <property type="entry name" value="Galactokinase"/>
    <property type="match status" value="1"/>
</dbReference>
<dbReference type="InterPro" id="IPR020568">
    <property type="entry name" value="Ribosomal_Su5_D2-typ_SF"/>
</dbReference>
<feature type="active site" description="Proton acceptor" evidence="11">
    <location>
        <position position="191"/>
    </location>
</feature>
<feature type="binding site" evidence="11">
    <location>
        <position position="243"/>
    </location>
    <ligand>
        <name>substrate</name>
    </ligand>
</feature>
<dbReference type="InterPro" id="IPR022963">
    <property type="entry name" value="Galactokinase_bac"/>
</dbReference>
<feature type="binding site" evidence="11">
    <location>
        <position position="179"/>
    </location>
    <ligand>
        <name>Mg(2+)</name>
        <dbReference type="ChEBI" id="CHEBI:18420"/>
    </ligand>
</feature>
<evidence type="ECO:0000259" key="13">
    <source>
        <dbReference type="Pfam" id="PF00288"/>
    </source>
</evidence>
<dbReference type="PRINTS" id="PR00473">
    <property type="entry name" value="GALCTOKINASE"/>
</dbReference>
<organism evidence="16 17">
    <name type="scientific">Pendulispora rubella</name>
    <dbReference type="NCBI Taxonomy" id="2741070"/>
    <lineage>
        <taxon>Bacteria</taxon>
        <taxon>Pseudomonadati</taxon>
        <taxon>Myxococcota</taxon>
        <taxon>Myxococcia</taxon>
        <taxon>Myxococcales</taxon>
        <taxon>Sorangiineae</taxon>
        <taxon>Pendulisporaceae</taxon>
        <taxon>Pendulispora</taxon>
    </lineage>
</organism>
<dbReference type="PROSITE" id="PS00106">
    <property type="entry name" value="GALACTOKINASE"/>
    <property type="match status" value="1"/>
</dbReference>
<evidence type="ECO:0000256" key="1">
    <source>
        <dbReference type="ARBA" id="ARBA00006566"/>
    </source>
</evidence>
<dbReference type="HAMAP" id="MF_00246">
    <property type="entry name" value="Galactokinase"/>
    <property type="match status" value="1"/>
</dbReference>
<dbReference type="InterPro" id="IPR014721">
    <property type="entry name" value="Ribsml_uS5_D2-typ_fold_subgr"/>
</dbReference>
<keyword evidence="17" id="KW-1185">Reference proteome</keyword>
<feature type="binding site" evidence="11">
    <location>
        <position position="84"/>
    </location>
    <ligand>
        <name>ATP</name>
        <dbReference type="ChEBI" id="CHEBI:30616"/>
    </ligand>
</feature>
<dbReference type="GO" id="GO:0004335">
    <property type="term" value="F:galactokinase activity"/>
    <property type="evidence" value="ECO:0007669"/>
    <property type="project" value="UniProtKB-EC"/>
</dbReference>
<dbReference type="PROSITE" id="PS00627">
    <property type="entry name" value="GHMP_KINASES_ATP"/>
    <property type="match status" value="1"/>
</dbReference>
<dbReference type="EC" id="2.7.1.6" evidence="11 12"/>
<evidence type="ECO:0000313" key="16">
    <source>
        <dbReference type="EMBL" id="WXB10115.1"/>
    </source>
</evidence>
<dbReference type="NCBIfam" id="TIGR00131">
    <property type="entry name" value="gal_kin"/>
    <property type="match status" value="1"/>
</dbReference>
<dbReference type="InterPro" id="IPR000705">
    <property type="entry name" value="Galactokinase"/>
</dbReference>
<evidence type="ECO:0000256" key="6">
    <source>
        <dbReference type="ARBA" id="ARBA00022777"/>
    </source>
</evidence>
<accession>A0ABZ2LH84</accession>
<dbReference type="SUPFAM" id="SSF54211">
    <property type="entry name" value="Ribosomal protein S5 domain 2-like"/>
    <property type="match status" value="1"/>
</dbReference>
<dbReference type="InterPro" id="IPR006204">
    <property type="entry name" value="GHMP_kinase_N_dom"/>
</dbReference>
<feature type="site" description="Transition state stabilizer" evidence="11">
    <location>
        <position position="44"/>
    </location>
</feature>
<protein>
    <recommendedName>
        <fullName evidence="11 12">Galactokinase</fullName>
        <ecNumber evidence="11 12">2.7.1.6</ecNumber>
    </recommendedName>
    <alternativeName>
        <fullName evidence="11">Galactose kinase</fullName>
    </alternativeName>
</protein>
<comment type="function">
    <text evidence="11">Catalyzes the transfer of the gamma-phosphate of ATP to D-galactose to form alpha-D-galactose-1-phosphate (Gal-1-P).</text>
</comment>
<evidence type="ECO:0000256" key="10">
    <source>
        <dbReference type="ARBA" id="ARBA00023277"/>
    </source>
</evidence>
<evidence type="ECO:0000256" key="3">
    <source>
        <dbReference type="ARBA" id="ARBA00022679"/>
    </source>
</evidence>
<sequence length="403" mass="42606">MVLHDERPGLTVAVTSAELLATVRAEFRALTSREPEGLWRAPGRVNLIGEHTDYNDGFVFPLAIDLHVLIAASPRTDGVLRVRSVEKGETVEIPDVRALVPSSAWKGAWASYVAGTAWALRDAGYAIGGADIVVGSTLPAGAGLSSSAALECGTARALTELHGVAITDLDIAKLAQRAENVFVGMPCGLMDQLSSTFGRAGHALFIDVRKLDIVPYPFDVRSANLELLVIDTRAHHELVDGGYADRRAACERSAAKLGVPALRDVAVSDLPSALERLADPILVKRTRHIVTENDRVNRIAELLAAGRVTEIGPLLTASHVSLRDDFQISCEELDVAVDTALASGALGARMVGGGFGGSAIALVPQDKAAALEQAVVTAFAARGFTRPWIFHAVAADGVHRVQS</sequence>
<dbReference type="EMBL" id="CP089983">
    <property type="protein sequence ID" value="WXB10115.1"/>
    <property type="molecule type" value="Genomic_DNA"/>
</dbReference>
<dbReference type="Pfam" id="PF00288">
    <property type="entry name" value="GHMP_kinases_N"/>
    <property type="match status" value="1"/>
</dbReference>
<dbReference type="Proteomes" id="UP001374803">
    <property type="component" value="Chromosome"/>
</dbReference>
<dbReference type="Pfam" id="PF10509">
    <property type="entry name" value="GalKase_gal_bdg"/>
    <property type="match status" value="1"/>
</dbReference>
<dbReference type="Gene3D" id="3.30.70.890">
    <property type="entry name" value="GHMP kinase, C-terminal domain"/>
    <property type="match status" value="1"/>
</dbReference>
<feature type="domain" description="GHMP kinase N-terminal" evidence="13">
    <location>
        <begin position="112"/>
        <end position="198"/>
    </location>
</feature>
<evidence type="ECO:0000256" key="2">
    <source>
        <dbReference type="ARBA" id="ARBA00022490"/>
    </source>
</evidence>
<dbReference type="PANTHER" id="PTHR10457">
    <property type="entry name" value="MEVALONATE KINASE/GALACTOKINASE"/>
    <property type="match status" value="1"/>
</dbReference>
<feature type="binding site" evidence="11">
    <location>
        <begin position="141"/>
        <end position="147"/>
    </location>
    <ligand>
        <name>ATP</name>
        <dbReference type="ChEBI" id="CHEBI:30616"/>
    </ligand>
</feature>
<dbReference type="Pfam" id="PF08544">
    <property type="entry name" value="GHMP_kinases_C"/>
    <property type="match status" value="1"/>
</dbReference>
<keyword evidence="7 11" id="KW-0067">ATP-binding</keyword>
<keyword evidence="2 11" id="KW-0963">Cytoplasm</keyword>
<evidence type="ECO:0000259" key="15">
    <source>
        <dbReference type="Pfam" id="PF10509"/>
    </source>
</evidence>
<evidence type="ECO:0000256" key="4">
    <source>
        <dbReference type="ARBA" id="ARBA00022723"/>
    </source>
</evidence>
<feature type="domain" description="GHMP kinase C-terminal" evidence="14">
    <location>
        <begin position="300"/>
        <end position="378"/>
    </location>
</feature>
<comment type="catalytic activity">
    <reaction evidence="11">
        <text>alpha-D-galactose + ATP = alpha-D-galactose 1-phosphate + ADP + H(+)</text>
        <dbReference type="Rhea" id="RHEA:13553"/>
        <dbReference type="ChEBI" id="CHEBI:15378"/>
        <dbReference type="ChEBI" id="CHEBI:28061"/>
        <dbReference type="ChEBI" id="CHEBI:30616"/>
        <dbReference type="ChEBI" id="CHEBI:58336"/>
        <dbReference type="ChEBI" id="CHEBI:456216"/>
        <dbReference type="EC" id="2.7.1.6"/>
    </reaction>
</comment>
<keyword evidence="10 11" id="KW-0119">Carbohydrate metabolism</keyword>
<dbReference type="SUPFAM" id="SSF55060">
    <property type="entry name" value="GHMP Kinase, C-terminal domain"/>
    <property type="match status" value="1"/>
</dbReference>
<evidence type="ECO:0000256" key="8">
    <source>
        <dbReference type="ARBA" id="ARBA00022842"/>
    </source>
</evidence>
<gene>
    <name evidence="11 16" type="primary">galK</name>
    <name evidence="16" type="ORF">LVJ94_23170</name>
</gene>
<reference evidence="16" key="1">
    <citation type="submission" date="2021-12" db="EMBL/GenBank/DDBJ databases">
        <title>Discovery of the Pendulisporaceae a myxobacterial family with distinct sporulation behavior and unique specialized metabolism.</title>
        <authorList>
            <person name="Garcia R."/>
            <person name="Popoff A."/>
            <person name="Bader C.D."/>
            <person name="Loehr J."/>
            <person name="Walesch S."/>
            <person name="Walt C."/>
            <person name="Boldt J."/>
            <person name="Bunk B."/>
            <person name="Haeckl F.J.F.P.J."/>
            <person name="Gunesch A.P."/>
            <person name="Birkelbach J."/>
            <person name="Nuebel U."/>
            <person name="Pietschmann T."/>
            <person name="Bach T."/>
            <person name="Mueller R."/>
        </authorList>
    </citation>
    <scope>NUCLEOTIDE SEQUENCE</scope>
    <source>
        <strain evidence="16">MSr11367</strain>
    </source>
</reference>
<evidence type="ECO:0000256" key="11">
    <source>
        <dbReference type="HAMAP-Rule" id="MF_00246"/>
    </source>
</evidence>
<dbReference type="RefSeq" id="WP_394839792.1">
    <property type="nucleotide sequence ID" value="NZ_CP089929.1"/>
</dbReference>
<dbReference type="InterPro" id="IPR006203">
    <property type="entry name" value="GHMP_knse_ATP-bd_CS"/>
</dbReference>
<keyword evidence="4 11" id="KW-0479">Metal-binding</keyword>
<dbReference type="PRINTS" id="PR00959">
    <property type="entry name" value="MEVGALKINASE"/>
</dbReference>
<comment type="pathway">
    <text evidence="11">Carbohydrate metabolism; galactose metabolism.</text>
</comment>
<feature type="domain" description="Galactokinase N-terminal" evidence="15">
    <location>
        <begin position="26"/>
        <end position="74"/>
    </location>
</feature>
<comment type="subcellular location">
    <subcellularLocation>
        <location evidence="11">Cytoplasm</location>
    </subcellularLocation>
</comment>